<organism evidence="4 5">
    <name type="scientific">Mucilaginibacter corticis</name>
    <dbReference type="NCBI Taxonomy" id="2597670"/>
    <lineage>
        <taxon>Bacteria</taxon>
        <taxon>Pseudomonadati</taxon>
        <taxon>Bacteroidota</taxon>
        <taxon>Sphingobacteriia</taxon>
        <taxon>Sphingobacteriales</taxon>
        <taxon>Sphingobacteriaceae</taxon>
        <taxon>Mucilaginibacter</taxon>
    </lineage>
</organism>
<dbReference type="RefSeq" id="WP_144247944.1">
    <property type="nucleotide sequence ID" value="NZ_VLPK01000001.1"/>
</dbReference>
<evidence type="ECO:0000256" key="1">
    <source>
        <dbReference type="ARBA" id="ARBA00022729"/>
    </source>
</evidence>
<evidence type="ECO:0000256" key="2">
    <source>
        <dbReference type="ARBA" id="ARBA00022801"/>
    </source>
</evidence>
<dbReference type="SUPFAM" id="SSF49785">
    <property type="entry name" value="Galactose-binding domain-like"/>
    <property type="match status" value="1"/>
</dbReference>
<dbReference type="Pfam" id="PF17132">
    <property type="entry name" value="Glyco_hydro_106"/>
    <property type="match status" value="1"/>
</dbReference>
<dbReference type="GO" id="GO:0016787">
    <property type="term" value="F:hydrolase activity"/>
    <property type="evidence" value="ECO:0007669"/>
    <property type="project" value="UniProtKB-KW"/>
</dbReference>
<comment type="caution">
    <text evidence="4">The sequence shown here is derived from an EMBL/GenBank/DDBJ whole genome shotgun (WGS) entry which is preliminary data.</text>
</comment>
<dbReference type="InterPro" id="IPR008979">
    <property type="entry name" value="Galactose-bd-like_sf"/>
</dbReference>
<feature type="chain" id="PRO_5021947414" description="Glycosyl hydrolases family 2 sugar binding domain-containing protein" evidence="3">
    <location>
        <begin position="22"/>
        <end position="1159"/>
    </location>
</feature>
<keyword evidence="2" id="KW-0378">Hydrolase</keyword>
<keyword evidence="5" id="KW-1185">Reference proteome</keyword>
<dbReference type="Gene3D" id="2.60.120.260">
    <property type="entry name" value="Galactose-binding domain-like"/>
    <property type="match status" value="1"/>
</dbReference>
<dbReference type="PANTHER" id="PTHR43817:SF1">
    <property type="entry name" value="HYDROLASE, FAMILY 43, PUTATIVE (AFU_ORTHOLOGUE AFUA_3G01660)-RELATED"/>
    <property type="match status" value="1"/>
</dbReference>
<keyword evidence="1 3" id="KW-0732">Signal</keyword>
<evidence type="ECO:0000256" key="3">
    <source>
        <dbReference type="SAM" id="SignalP"/>
    </source>
</evidence>
<dbReference type="PANTHER" id="PTHR43817">
    <property type="entry name" value="GLYCOSYL HYDROLASE"/>
    <property type="match status" value="1"/>
</dbReference>
<evidence type="ECO:0008006" key="6">
    <source>
        <dbReference type="Google" id="ProtNLM"/>
    </source>
</evidence>
<dbReference type="OrthoDB" id="9761519at2"/>
<dbReference type="AlphaFoldDB" id="A0A556MWZ0"/>
<gene>
    <name evidence="4" type="ORF">FO440_09445</name>
</gene>
<protein>
    <recommendedName>
        <fullName evidence="6">Glycosyl hydrolases family 2 sugar binding domain-containing protein</fullName>
    </recommendedName>
</protein>
<evidence type="ECO:0000313" key="4">
    <source>
        <dbReference type="EMBL" id="TSJ44383.1"/>
    </source>
</evidence>
<accession>A0A556MWZ0</accession>
<name>A0A556MWZ0_9SPHI</name>
<feature type="signal peptide" evidence="3">
    <location>
        <begin position="1"/>
        <end position="21"/>
    </location>
</feature>
<dbReference type="EMBL" id="VLPK01000001">
    <property type="protein sequence ID" value="TSJ44383.1"/>
    <property type="molecule type" value="Genomic_DNA"/>
</dbReference>
<dbReference type="NCBIfam" id="NF045579">
    <property type="entry name" value="rhamnoside_JR"/>
    <property type="match status" value="1"/>
</dbReference>
<reference evidence="4 5" key="1">
    <citation type="submission" date="2019-07" db="EMBL/GenBank/DDBJ databases">
        <authorList>
            <person name="Huq M.A."/>
        </authorList>
    </citation>
    <scope>NUCLEOTIDE SEQUENCE [LARGE SCALE GENOMIC DNA]</scope>
    <source>
        <strain evidence="4 5">MAH-19</strain>
    </source>
</reference>
<sequence>MNRIIFIITILTLCFVRPTAAQNTLLAGFKNPPPAAKARTWWHWIDGNVSKEGITADLEAMKRVGIQEAQIVNVGQGYPEGPATYMSPKWLELFRFAVSEAKRLGLEMGFGNSAGWSSSGGPWVTPENAMQTVVYTQTEVTGGNTIHQILPQPNTKFNFYKDIAVIAFPTPKGNQRIDDLALKTLSGDGFKVRLDPSDKIIDNASIIDKSKIIDLTSKMVGETLNWEAPAGEWTVIRFGHTPNGTQNRPAGLGGKGLEVDKMSRTALDAYWAGGVQPILDKLGSLVGPTLTNCLIDSYEVGCNNWTEGFREDFKKRRHYDCFTFLPTLAGYYVESGEISERFLWDFRKTIGDLMADNYYGYFSELCHKHGMKFSVEPYGGPFESSKVGATGDIVMGEFWLGNTVYSESPKLAASIAHLNGNTLVGAESFTSTGGWRNHPATMKPVGDHQWTEGVNRIIFHTYVHQPWNLAPGVTFHMYGVEMSRLNTWWEQSHAYMSYLARSQFLLQQGQSTADVLVFSGESSPNDAISRPDIKALGYDYDQIGPDELAGLTAKDGKIYTRTGLQYRLLILPETAWATPELLSKIKELVLGGAVITGPKPVKSPSLQAYPVCDEKVTKLADEIWDKITTKASVTDVFTKLDLAPDFSGGPTGSDLSFIHRKAGDDDIYFVANPQNESRKEICSFRAPGKKPELWNPETGKTEDILLWKKGPDNTIQIPMTFDPNGSVFVVFRKNSSSPNYHITNVKTVLQHQPSKPLLDLKIIKAEYGTFLQDGLVDVTDVLSPLITKDGIHLAADNHLSTSDPAPGSVKELRVAYELGGQRHQLNLLENKQQDIKFNNEEFKLIRAIYGRFPEDVKDMAPKYPVYDVSANINSLINSNKLAFTVTDSLFGVPAAQSNIKRELRLVYSAAGETRKTAIQNGAAAHFEQDTPQPKLVYENGMPSWVTPYNGKIIYTTDAGSVKTTEVKGLPKPIELSGPWKVSFPPNLGAPATATFSKLISWPQSSDEGIRYFSGTATYKKQFVLTKDMIKKGNSVELDLGSVSVIAEVIVNGKNLGVLWTAPFRVDLGNAVHPGKNDLEIRITNLWPNRLIGDAQLPDDMTWTPYVPKVWPEWLLDKNVKRDSKRITFTTWKHWDANSVLQPSGLLGPVLLRTYQHKKL</sequence>
<proteinExistence type="predicted"/>
<evidence type="ECO:0000313" key="5">
    <source>
        <dbReference type="Proteomes" id="UP000318733"/>
    </source>
</evidence>
<dbReference type="Proteomes" id="UP000318733">
    <property type="component" value="Unassembled WGS sequence"/>
</dbReference>